<proteinExistence type="predicted"/>
<accession>A0A7S3CI72</accession>
<sequence length="607" mass="64410">MDLVDAHGVIDHLDQPAVGPRGQDLVSLEPERQLLDLEDLVDLLDQLHGELLLPHVVHRLHDHSHQVPRPQLSEGRVLPDAQLLLSRLLPVEALQVDHLRLGSLHRARLHHLELLLLRHHALLVAFEGAGGAGEAGFLVRVWHLAVLDDWQVLVVALVGGDLALGVHVARLGALSLLVELLLVLHDGVIVLPGVGPVRLSLFLLLGVADSPLLVTSPRLLLIAVDASGSLGLEADSSRLGHRVPEQVLRVGAVGEGSLGLPGLLVHILELVLAEAEVEVVVEELLALGVVAGCHGLGEGVARCLDEGVVEAGAGRGDEPALAFLAEVNLAVHEVVGAAEHLLELLGVLLLLLEDHGLGDLLVRRLLDALLERALLGTLDLGGEALALEDLLEPLALALDALLELGAPHPALEAAGVVLELLLGVVGGLVVELEVGVVGVLAAQAVELLLGDGLHGAKVSEQLLVPVLLEDQEHLVRPVDFDGQHDGRALLGLEYARLLGGDVEHAEVAGGVLHEGDVNAGGEVLVNLDQLLLQDLHLRLLAHVLHLPQHRRHLRQALHELGCREERVQPLPLLLGDVGVLGLVVELVLEVDRIDEGVDHDVLRVDGD</sequence>
<protein>
    <submittedName>
        <fullName evidence="1">Uncharacterized protein</fullName>
    </submittedName>
</protein>
<dbReference type="AlphaFoldDB" id="A0A7S3CI72"/>
<gene>
    <name evidence="1" type="ORF">SRAS04492_LOCUS857</name>
</gene>
<name>A0A7S3CI72_9SPIT</name>
<dbReference type="EMBL" id="HBIA01001586">
    <property type="protein sequence ID" value="CAE0229073.1"/>
    <property type="molecule type" value="Transcribed_RNA"/>
</dbReference>
<reference evidence="1" key="1">
    <citation type="submission" date="2021-01" db="EMBL/GenBank/DDBJ databases">
        <authorList>
            <person name="Corre E."/>
            <person name="Pelletier E."/>
            <person name="Niang G."/>
            <person name="Scheremetjew M."/>
            <person name="Finn R."/>
            <person name="Kale V."/>
            <person name="Holt S."/>
            <person name="Cochrane G."/>
            <person name="Meng A."/>
            <person name="Brown T."/>
            <person name="Cohen L."/>
        </authorList>
    </citation>
    <scope>NUCLEOTIDE SEQUENCE</scope>
    <source>
        <strain evidence="1">Ras09</strain>
    </source>
</reference>
<organism evidence="1">
    <name type="scientific">Strombidium rassoulzadegani</name>
    <dbReference type="NCBI Taxonomy" id="1082188"/>
    <lineage>
        <taxon>Eukaryota</taxon>
        <taxon>Sar</taxon>
        <taxon>Alveolata</taxon>
        <taxon>Ciliophora</taxon>
        <taxon>Intramacronucleata</taxon>
        <taxon>Spirotrichea</taxon>
        <taxon>Oligotrichia</taxon>
        <taxon>Strombidiidae</taxon>
        <taxon>Strombidium</taxon>
    </lineage>
</organism>
<evidence type="ECO:0000313" key="1">
    <source>
        <dbReference type="EMBL" id="CAE0229073.1"/>
    </source>
</evidence>